<evidence type="ECO:0000313" key="2">
    <source>
        <dbReference type="Proteomes" id="UP001066276"/>
    </source>
</evidence>
<accession>A0AAV7TY29</accession>
<sequence length="113" mass="12529">MIHKEPLKRVRLSTGSRLDLGLGRDCDQLSSGSINGKKRRCGVEPDRACCWERISMAAARSKKDRSVKDMLTRPTMGKVEADFSTPGKPGHVVIEEEGVGPITRAFLRADLHR</sequence>
<dbReference type="AlphaFoldDB" id="A0AAV7TY29"/>
<name>A0AAV7TY29_PLEWA</name>
<dbReference type="EMBL" id="JANPWB010000006">
    <property type="protein sequence ID" value="KAJ1181669.1"/>
    <property type="molecule type" value="Genomic_DNA"/>
</dbReference>
<protein>
    <submittedName>
        <fullName evidence="1">Uncharacterized protein</fullName>
    </submittedName>
</protein>
<evidence type="ECO:0000313" key="1">
    <source>
        <dbReference type="EMBL" id="KAJ1181669.1"/>
    </source>
</evidence>
<keyword evidence="2" id="KW-1185">Reference proteome</keyword>
<comment type="caution">
    <text evidence="1">The sequence shown here is derived from an EMBL/GenBank/DDBJ whole genome shotgun (WGS) entry which is preliminary data.</text>
</comment>
<dbReference type="Proteomes" id="UP001066276">
    <property type="component" value="Chromosome 3_2"/>
</dbReference>
<reference evidence="1" key="1">
    <citation type="journal article" date="2022" name="bioRxiv">
        <title>Sequencing and chromosome-scale assembly of the giantPleurodeles waltlgenome.</title>
        <authorList>
            <person name="Brown T."/>
            <person name="Elewa A."/>
            <person name="Iarovenko S."/>
            <person name="Subramanian E."/>
            <person name="Araus A.J."/>
            <person name="Petzold A."/>
            <person name="Susuki M."/>
            <person name="Suzuki K.-i.T."/>
            <person name="Hayashi T."/>
            <person name="Toyoda A."/>
            <person name="Oliveira C."/>
            <person name="Osipova E."/>
            <person name="Leigh N.D."/>
            <person name="Simon A."/>
            <person name="Yun M.H."/>
        </authorList>
    </citation>
    <scope>NUCLEOTIDE SEQUENCE</scope>
    <source>
        <strain evidence="1">20211129_DDA</strain>
        <tissue evidence="1">Liver</tissue>
    </source>
</reference>
<organism evidence="1 2">
    <name type="scientific">Pleurodeles waltl</name>
    <name type="common">Iberian ribbed newt</name>
    <dbReference type="NCBI Taxonomy" id="8319"/>
    <lineage>
        <taxon>Eukaryota</taxon>
        <taxon>Metazoa</taxon>
        <taxon>Chordata</taxon>
        <taxon>Craniata</taxon>
        <taxon>Vertebrata</taxon>
        <taxon>Euteleostomi</taxon>
        <taxon>Amphibia</taxon>
        <taxon>Batrachia</taxon>
        <taxon>Caudata</taxon>
        <taxon>Salamandroidea</taxon>
        <taxon>Salamandridae</taxon>
        <taxon>Pleurodelinae</taxon>
        <taxon>Pleurodeles</taxon>
    </lineage>
</organism>
<proteinExistence type="predicted"/>
<gene>
    <name evidence="1" type="ORF">NDU88_006872</name>
</gene>